<keyword evidence="1" id="KW-1133">Transmembrane helix</keyword>
<evidence type="ECO:0000313" key="3">
    <source>
        <dbReference type="Proteomes" id="UP001526246"/>
    </source>
</evidence>
<feature type="transmembrane region" description="Helical" evidence="1">
    <location>
        <begin position="45"/>
        <end position="62"/>
    </location>
</feature>
<dbReference type="RefSeq" id="WP_264880056.1">
    <property type="nucleotide sequence ID" value="NZ_JAPDOB010000001.1"/>
</dbReference>
<keyword evidence="1" id="KW-0812">Transmembrane</keyword>
<protein>
    <submittedName>
        <fullName evidence="2">Uncharacterized protein</fullName>
    </submittedName>
</protein>
<evidence type="ECO:0000256" key="1">
    <source>
        <dbReference type="SAM" id="Phobius"/>
    </source>
</evidence>
<feature type="transmembrane region" description="Helical" evidence="1">
    <location>
        <begin position="151"/>
        <end position="168"/>
    </location>
</feature>
<feature type="transmembrane region" description="Helical" evidence="1">
    <location>
        <begin position="121"/>
        <end position="139"/>
    </location>
</feature>
<keyword evidence="3" id="KW-1185">Reference proteome</keyword>
<dbReference type="Proteomes" id="UP001526246">
    <property type="component" value="Unassembled WGS sequence"/>
</dbReference>
<keyword evidence="1" id="KW-0472">Membrane</keyword>
<evidence type="ECO:0000313" key="2">
    <source>
        <dbReference type="EMBL" id="MCW3796298.1"/>
    </source>
</evidence>
<reference evidence="2 3" key="1">
    <citation type="submission" date="2022-10" db="EMBL/GenBank/DDBJ databases">
        <title>Sphingomonas sp.</title>
        <authorList>
            <person name="Jin C."/>
        </authorList>
    </citation>
    <scope>NUCLEOTIDE SEQUENCE [LARGE SCALE GENOMIC DNA]</scope>
    <source>
        <strain evidence="2 3">BN140010</strain>
    </source>
</reference>
<gene>
    <name evidence="2" type="ORF">OMW55_00540</name>
</gene>
<sequence>MNSYLLGLLAGLAVGVTIAVIIKWRDRRRPMTTVERADQLSQRRARMLPALAVVFLTQQAMFFSQMPGAEHAPVERVKMSAWLVLSLVLLAALATKSFWLEPRAVRDLMEDENTQANRNEAMRWGFLFAMGTAVAVYVLGMFEPVTGREAVHIIMTFGIATALLRWGVLERRAHAHG</sequence>
<comment type="caution">
    <text evidence="2">The sequence shown here is derived from an EMBL/GenBank/DDBJ whole genome shotgun (WGS) entry which is preliminary data.</text>
</comment>
<accession>A0ABT3JB58</accession>
<organism evidence="2 3">
    <name type="scientific">Sphingomonas arvum</name>
    <dbReference type="NCBI Taxonomy" id="2992113"/>
    <lineage>
        <taxon>Bacteria</taxon>
        <taxon>Pseudomonadati</taxon>
        <taxon>Pseudomonadota</taxon>
        <taxon>Alphaproteobacteria</taxon>
        <taxon>Sphingomonadales</taxon>
        <taxon>Sphingomonadaceae</taxon>
        <taxon>Sphingomonas</taxon>
    </lineage>
</organism>
<proteinExistence type="predicted"/>
<feature type="transmembrane region" description="Helical" evidence="1">
    <location>
        <begin position="6"/>
        <end position="24"/>
    </location>
</feature>
<feature type="transmembrane region" description="Helical" evidence="1">
    <location>
        <begin position="82"/>
        <end position="100"/>
    </location>
</feature>
<name>A0ABT3JB58_9SPHN</name>
<dbReference type="EMBL" id="JAPDOB010000001">
    <property type="protein sequence ID" value="MCW3796298.1"/>
    <property type="molecule type" value="Genomic_DNA"/>
</dbReference>